<keyword evidence="2" id="KW-0813">Transport</keyword>
<feature type="compositionally biased region" description="Basic and acidic residues" evidence="7">
    <location>
        <begin position="200"/>
        <end position="226"/>
    </location>
</feature>
<dbReference type="Pfam" id="PF03188">
    <property type="entry name" value="Cytochrom_B561"/>
    <property type="match status" value="1"/>
</dbReference>
<dbReference type="OrthoDB" id="19261at2759"/>
<comment type="caution">
    <text evidence="10">The sequence shown here is derived from an EMBL/GenBank/DDBJ whole genome shotgun (WGS) entry which is preliminary data.</text>
</comment>
<dbReference type="PROSITE" id="PS50939">
    <property type="entry name" value="CYTOCHROME_B561"/>
    <property type="match status" value="1"/>
</dbReference>
<dbReference type="Proteomes" id="UP000193560">
    <property type="component" value="Unassembled WGS sequence"/>
</dbReference>
<feature type="transmembrane region" description="Helical" evidence="8">
    <location>
        <begin position="123"/>
        <end position="143"/>
    </location>
</feature>
<dbReference type="SMART" id="SM00665">
    <property type="entry name" value="B561"/>
    <property type="match status" value="1"/>
</dbReference>
<evidence type="ECO:0000313" key="11">
    <source>
        <dbReference type="Proteomes" id="UP000193560"/>
    </source>
</evidence>
<feature type="transmembrane region" description="Helical" evidence="8">
    <location>
        <begin position="47"/>
        <end position="69"/>
    </location>
</feature>
<dbReference type="AlphaFoldDB" id="A0A1X2IG83"/>
<evidence type="ECO:0000256" key="1">
    <source>
        <dbReference type="ARBA" id="ARBA00004370"/>
    </source>
</evidence>
<gene>
    <name evidence="10" type="ORF">BCR42DRAFT_43453</name>
</gene>
<feature type="transmembrane region" description="Helical" evidence="8">
    <location>
        <begin position="81"/>
        <end position="103"/>
    </location>
</feature>
<accession>A0A1X2IG83</accession>
<feature type="compositionally biased region" description="Low complexity" evidence="7">
    <location>
        <begin position="187"/>
        <end position="199"/>
    </location>
</feature>
<feature type="transmembrane region" description="Helical" evidence="8">
    <location>
        <begin position="12"/>
        <end position="35"/>
    </location>
</feature>
<protein>
    <recommendedName>
        <fullName evidence="9">Cytochrome b561 domain-containing protein</fullName>
    </recommendedName>
</protein>
<dbReference type="PANTHER" id="PTHR47797">
    <property type="entry name" value="DEHYDROGENASE, PUTATIVE (AFU_ORTHOLOGUE AFUA_8G05805)-RELATED"/>
    <property type="match status" value="1"/>
</dbReference>
<reference evidence="10 11" key="1">
    <citation type="submission" date="2016-07" db="EMBL/GenBank/DDBJ databases">
        <title>Pervasive Adenine N6-methylation of Active Genes in Fungi.</title>
        <authorList>
            <consortium name="DOE Joint Genome Institute"/>
            <person name="Mondo S.J."/>
            <person name="Dannebaum R.O."/>
            <person name="Kuo R.C."/>
            <person name="Labutti K."/>
            <person name="Haridas S."/>
            <person name="Kuo A."/>
            <person name="Salamov A."/>
            <person name="Ahrendt S.R."/>
            <person name="Lipzen A."/>
            <person name="Sullivan W."/>
            <person name="Andreopoulos W.B."/>
            <person name="Clum A."/>
            <person name="Lindquist E."/>
            <person name="Daum C."/>
            <person name="Ramamoorthy G.K."/>
            <person name="Gryganskyi A."/>
            <person name="Culley D."/>
            <person name="Magnuson J.K."/>
            <person name="James T.Y."/>
            <person name="O'Malley M.A."/>
            <person name="Stajich J.E."/>
            <person name="Spatafora J.W."/>
            <person name="Visel A."/>
            <person name="Grigoriev I.V."/>
        </authorList>
    </citation>
    <scope>NUCLEOTIDE SEQUENCE [LARGE SCALE GENOMIC DNA]</scope>
    <source>
        <strain evidence="10 11">NRRL 1336</strain>
    </source>
</reference>
<evidence type="ECO:0000256" key="3">
    <source>
        <dbReference type="ARBA" id="ARBA00022692"/>
    </source>
</evidence>
<dbReference type="PANTHER" id="PTHR47797:SF3">
    <property type="entry name" value="CYTOCHROME B561 DOMAIN-CONTAINING PROTEIN"/>
    <property type="match status" value="1"/>
</dbReference>
<keyword evidence="6 8" id="KW-0472">Membrane</keyword>
<feature type="domain" description="Cytochrome b561" evidence="9">
    <location>
        <begin position="1"/>
        <end position="184"/>
    </location>
</feature>
<evidence type="ECO:0000256" key="2">
    <source>
        <dbReference type="ARBA" id="ARBA00022448"/>
    </source>
</evidence>
<comment type="subcellular location">
    <subcellularLocation>
        <location evidence="1">Membrane</location>
    </subcellularLocation>
</comment>
<evidence type="ECO:0000313" key="10">
    <source>
        <dbReference type="EMBL" id="ORZ15829.1"/>
    </source>
</evidence>
<sequence>MVERATRNELLLIHGILMAYVWLFAVPMAIGIAVYGKIFNKNWWGKLHMWIMSVGVILPLTVAATLGFVASETIKLRTHTVLGTIVVLLAWLQIILGITNHYIFKKRARENRLPSKKPWHNLLHIWGGRFIFILAVITVPFGMKLRHTPSGLYTAYAVWVSLMMASFIGLILYGLLNSSRIRLRQQQQQQQQQEQQQQQQHDDKDNVVDESRLPAEFENKKFDGRR</sequence>
<evidence type="ECO:0000256" key="6">
    <source>
        <dbReference type="ARBA" id="ARBA00023136"/>
    </source>
</evidence>
<evidence type="ECO:0000259" key="9">
    <source>
        <dbReference type="PROSITE" id="PS50939"/>
    </source>
</evidence>
<dbReference type="STRING" id="90262.A0A1X2IG83"/>
<dbReference type="Gene3D" id="1.20.120.1770">
    <property type="match status" value="1"/>
</dbReference>
<keyword evidence="5 8" id="KW-1133">Transmembrane helix</keyword>
<dbReference type="EMBL" id="MCGE01000012">
    <property type="protein sequence ID" value="ORZ15829.1"/>
    <property type="molecule type" value="Genomic_DNA"/>
</dbReference>
<proteinExistence type="predicted"/>
<evidence type="ECO:0000256" key="4">
    <source>
        <dbReference type="ARBA" id="ARBA00022982"/>
    </source>
</evidence>
<keyword evidence="4" id="KW-0249">Electron transport</keyword>
<keyword evidence="11" id="KW-1185">Reference proteome</keyword>
<dbReference type="GO" id="GO:0016020">
    <property type="term" value="C:membrane"/>
    <property type="evidence" value="ECO:0007669"/>
    <property type="project" value="UniProtKB-SubCell"/>
</dbReference>
<evidence type="ECO:0000256" key="8">
    <source>
        <dbReference type="SAM" id="Phobius"/>
    </source>
</evidence>
<dbReference type="CDD" id="cd08760">
    <property type="entry name" value="Cyt_b561_FRRS1_like"/>
    <property type="match status" value="1"/>
</dbReference>
<evidence type="ECO:0000256" key="7">
    <source>
        <dbReference type="SAM" id="MobiDB-lite"/>
    </source>
</evidence>
<dbReference type="InterPro" id="IPR006593">
    <property type="entry name" value="Cyt_b561/ferric_Rdtase_TM"/>
</dbReference>
<organism evidence="10 11">
    <name type="scientific">Absidia repens</name>
    <dbReference type="NCBI Taxonomy" id="90262"/>
    <lineage>
        <taxon>Eukaryota</taxon>
        <taxon>Fungi</taxon>
        <taxon>Fungi incertae sedis</taxon>
        <taxon>Mucoromycota</taxon>
        <taxon>Mucoromycotina</taxon>
        <taxon>Mucoromycetes</taxon>
        <taxon>Mucorales</taxon>
        <taxon>Cunninghamellaceae</taxon>
        <taxon>Absidia</taxon>
    </lineage>
</organism>
<keyword evidence="3 8" id="KW-0812">Transmembrane</keyword>
<feature type="region of interest" description="Disordered" evidence="7">
    <location>
        <begin position="187"/>
        <end position="226"/>
    </location>
</feature>
<name>A0A1X2IG83_9FUNG</name>
<feature type="transmembrane region" description="Helical" evidence="8">
    <location>
        <begin position="155"/>
        <end position="176"/>
    </location>
</feature>
<evidence type="ECO:0000256" key="5">
    <source>
        <dbReference type="ARBA" id="ARBA00022989"/>
    </source>
</evidence>